<dbReference type="GO" id="GO:0006412">
    <property type="term" value="P:translation"/>
    <property type="evidence" value="ECO:0007669"/>
    <property type="project" value="InterPro"/>
</dbReference>
<comment type="function">
    <text evidence="7">Component of the mitochondrial ribosome (mitoribosome), a dedicated translation machinery responsible for the synthesis of mitochondrial genome-encoded proteins, including at least some of the essential transmembrane subunits of the mitochondrial respiratory chain. The mitoribosomes are attached to the mitochondrial inner membrane and translation products are cotranslationally integrated into the membrane.</text>
</comment>
<evidence type="ECO:0000256" key="6">
    <source>
        <dbReference type="ARBA" id="ARBA00035290"/>
    </source>
</evidence>
<evidence type="ECO:0000256" key="8">
    <source>
        <dbReference type="RuleBase" id="RU000660"/>
    </source>
</evidence>
<evidence type="ECO:0000256" key="3">
    <source>
        <dbReference type="ARBA" id="ARBA00022980"/>
    </source>
</evidence>
<dbReference type="OrthoDB" id="275000at2759"/>
<protein>
    <recommendedName>
        <fullName evidence="6">Large ribosomal subunit protein bL17m</fullName>
    </recommendedName>
</protein>
<dbReference type="InterPro" id="IPR047859">
    <property type="entry name" value="Ribosomal_bL17_CS"/>
</dbReference>
<evidence type="ECO:0000313" key="10">
    <source>
        <dbReference type="EMBL" id="RJE19799.1"/>
    </source>
</evidence>
<dbReference type="Proteomes" id="UP000266188">
    <property type="component" value="Unassembled WGS sequence"/>
</dbReference>
<feature type="region of interest" description="Disordered" evidence="9">
    <location>
        <begin position="173"/>
        <end position="210"/>
    </location>
</feature>
<evidence type="ECO:0000256" key="1">
    <source>
        <dbReference type="ARBA" id="ARBA00004173"/>
    </source>
</evidence>
<name>A0A3A2Z9K4_9EURO</name>
<accession>A0A3A2Z9K4</accession>
<dbReference type="FunFam" id="3.90.1030.10:FF:000005">
    <property type="entry name" value="Probable 50S ribosomal protein L17"/>
    <property type="match status" value="1"/>
</dbReference>
<dbReference type="GO" id="GO:0005762">
    <property type="term" value="C:mitochondrial large ribosomal subunit"/>
    <property type="evidence" value="ECO:0007669"/>
    <property type="project" value="TreeGrafter"/>
</dbReference>
<dbReference type="HAMAP" id="MF_01368">
    <property type="entry name" value="Ribosomal_bL17"/>
    <property type="match status" value="1"/>
</dbReference>
<dbReference type="InterPro" id="IPR036373">
    <property type="entry name" value="Ribosomal_bL17_sf"/>
</dbReference>
<dbReference type="PANTHER" id="PTHR14413">
    <property type="entry name" value="RIBOSOMAL PROTEIN L17"/>
    <property type="match status" value="1"/>
</dbReference>
<dbReference type="EMBL" id="MVGC01000369">
    <property type="protein sequence ID" value="RJE19799.1"/>
    <property type="molecule type" value="Genomic_DNA"/>
</dbReference>
<feature type="compositionally biased region" description="Polar residues" evidence="9">
    <location>
        <begin position="173"/>
        <end position="183"/>
    </location>
</feature>
<evidence type="ECO:0000256" key="9">
    <source>
        <dbReference type="SAM" id="MobiDB-lite"/>
    </source>
</evidence>
<keyword evidence="11" id="KW-1185">Reference proteome</keyword>
<evidence type="ECO:0000313" key="11">
    <source>
        <dbReference type="Proteomes" id="UP000266188"/>
    </source>
</evidence>
<gene>
    <name evidence="10" type="ORF">PHISCL_07877</name>
</gene>
<evidence type="ECO:0000256" key="4">
    <source>
        <dbReference type="ARBA" id="ARBA00023128"/>
    </source>
</evidence>
<dbReference type="Gene3D" id="3.90.1030.10">
    <property type="entry name" value="Ribosomal protein L17"/>
    <property type="match status" value="1"/>
</dbReference>
<dbReference type="AlphaFoldDB" id="A0A3A2Z9K4"/>
<proteinExistence type="inferred from homology"/>
<evidence type="ECO:0000256" key="2">
    <source>
        <dbReference type="ARBA" id="ARBA00008777"/>
    </source>
</evidence>
<keyword evidence="5 8" id="KW-0687">Ribonucleoprotein</keyword>
<dbReference type="NCBIfam" id="TIGR00059">
    <property type="entry name" value="L17"/>
    <property type="match status" value="1"/>
</dbReference>
<feature type="compositionally biased region" description="Basic residues" evidence="9">
    <location>
        <begin position="192"/>
        <end position="210"/>
    </location>
</feature>
<dbReference type="SUPFAM" id="SSF64263">
    <property type="entry name" value="Prokaryotic ribosomal protein L17"/>
    <property type="match status" value="1"/>
</dbReference>
<dbReference type="PROSITE" id="PS01167">
    <property type="entry name" value="RIBOSOMAL_L17"/>
    <property type="match status" value="1"/>
</dbReference>
<dbReference type="Pfam" id="PF01196">
    <property type="entry name" value="Ribosomal_L17"/>
    <property type="match status" value="1"/>
</dbReference>
<evidence type="ECO:0000256" key="7">
    <source>
        <dbReference type="ARBA" id="ARBA00037226"/>
    </source>
</evidence>
<comment type="caution">
    <text evidence="10">The sequence shown here is derived from an EMBL/GenBank/DDBJ whole genome shotgun (WGS) entry which is preliminary data.</text>
</comment>
<reference evidence="11" key="1">
    <citation type="submission" date="2017-02" db="EMBL/GenBank/DDBJ databases">
        <authorList>
            <person name="Tafer H."/>
            <person name="Lopandic K."/>
        </authorList>
    </citation>
    <scope>NUCLEOTIDE SEQUENCE [LARGE SCALE GENOMIC DNA]</scope>
    <source>
        <strain evidence="11">CBS 366.77</strain>
    </source>
</reference>
<organism evidence="10 11">
    <name type="scientific">Aspergillus sclerotialis</name>
    <dbReference type="NCBI Taxonomy" id="2070753"/>
    <lineage>
        <taxon>Eukaryota</taxon>
        <taxon>Fungi</taxon>
        <taxon>Dikarya</taxon>
        <taxon>Ascomycota</taxon>
        <taxon>Pezizomycotina</taxon>
        <taxon>Eurotiomycetes</taxon>
        <taxon>Eurotiomycetidae</taxon>
        <taxon>Eurotiales</taxon>
        <taxon>Aspergillaceae</taxon>
        <taxon>Aspergillus</taxon>
        <taxon>Aspergillus subgen. Polypaecilum</taxon>
    </lineage>
</organism>
<keyword evidence="3 8" id="KW-0689">Ribosomal protein</keyword>
<sequence>MAPGPKFRHLSRDSAHRKALLRNLVTSLFKNESITTTYAKAKEAQRMAEKLITIGKKNTPAGRRKALDYLFTPDEIIPKLFGTLKERYANRPGGYTRVLRVEPKKDDQAPSAILELVDGPKDMRFALTARTLARSRAQGFESLNELTAMNVRKVTQFRKDGVEELEKAISNVNLESQNESSDNWAKMPPKMSSKKPNRRDKGKWKRAGEP</sequence>
<evidence type="ECO:0000256" key="5">
    <source>
        <dbReference type="ARBA" id="ARBA00023274"/>
    </source>
</evidence>
<keyword evidence="4" id="KW-0496">Mitochondrion</keyword>
<dbReference type="GO" id="GO:0003735">
    <property type="term" value="F:structural constituent of ribosome"/>
    <property type="evidence" value="ECO:0007669"/>
    <property type="project" value="InterPro"/>
</dbReference>
<dbReference type="PANTHER" id="PTHR14413:SF16">
    <property type="entry name" value="LARGE RIBOSOMAL SUBUNIT PROTEIN BL17M"/>
    <property type="match status" value="1"/>
</dbReference>
<dbReference type="STRING" id="2070753.A0A3A2Z9K4"/>
<comment type="subcellular location">
    <subcellularLocation>
        <location evidence="1">Mitochondrion</location>
    </subcellularLocation>
</comment>
<dbReference type="InterPro" id="IPR000456">
    <property type="entry name" value="Ribosomal_bL17"/>
</dbReference>
<comment type="similarity">
    <text evidence="2 8">Belongs to the bacterial ribosomal protein bL17 family.</text>
</comment>